<protein>
    <submittedName>
        <fullName evidence="1">Uncharacterized protein</fullName>
    </submittedName>
</protein>
<name>A0AAD7BLC9_9AGAR</name>
<sequence length="176" mass="20203">MHHALQIDEIVRCICVQMAYGDGPPVPQYPRRCGDLARLARTCTTFVDPALDSLWSFQGTLLHLLRTMPGDLWDIIEIPPEDASSDATRGEEDLSLEITLRRTPRASDWDHFKCYARRVRSFTDEHICSEISVVYDTLVAEFFNGAIFPRLDTLYWFSVEPELFDYILLFLSPGLT</sequence>
<evidence type="ECO:0000313" key="1">
    <source>
        <dbReference type="EMBL" id="KAJ7624435.1"/>
    </source>
</evidence>
<gene>
    <name evidence="1" type="ORF">FB45DRAFT_1060740</name>
</gene>
<evidence type="ECO:0000313" key="2">
    <source>
        <dbReference type="Proteomes" id="UP001221142"/>
    </source>
</evidence>
<dbReference type="AlphaFoldDB" id="A0AAD7BLC9"/>
<comment type="caution">
    <text evidence="1">The sequence shown here is derived from an EMBL/GenBank/DDBJ whole genome shotgun (WGS) entry which is preliminary data.</text>
</comment>
<accession>A0AAD7BLC9</accession>
<dbReference type="EMBL" id="JARKIF010000013">
    <property type="protein sequence ID" value="KAJ7624435.1"/>
    <property type="molecule type" value="Genomic_DNA"/>
</dbReference>
<proteinExistence type="predicted"/>
<reference evidence="1" key="1">
    <citation type="submission" date="2023-03" db="EMBL/GenBank/DDBJ databases">
        <title>Massive genome expansion in bonnet fungi (Mycena s.s.) driven by repeated elements and novel gene families across ecological guilds.</title>
        <authorList>
            <consortium name="Lawrence Berkeley National Laboratory"/>
            <person name="Harder C.B."/>
            <person name="Miyauchi S."/>
            <person name="Viragh M."/>
            <person name="Kuo A."/>
            <person name="Thoen E."/>
            <person name="Andreopoulos B."/>
            <person name="Lu D."/>
            <person name="Skrede I."/>
            <person name="Drula E."/>
            <person name="Henrissat B."/>
            <person name="Morin E."/>
            <person name="Kohler A."/>
            <person name="Barry K."/>
            <person name="LaButti K."/>
            <person name="Morin E."/>
            <person name="Salamov A."/>
            <person name="Lipzen A."/>
            <person name="Mereny Z."/>
            <person name="Hegedus B."/>
            <person name="Baldrian P."/>
            <person name="Stursova M."/>
            <person name="Weitz H."/>
            <person name="Taylor A."/>
            <person name="Grigoriev I.V."/>
            <person name="Nagy L.G."/>
            <person name="Martin F."/>
            <person name="Kauserud H."/>
        </authorList>
    </citation>
    <scope>NUCLEOTIDE SEQUENCE</scope>
    <source>
        <strain evidence="1">9284</strain>
    </source>
</reference>
<dbReference type="Proteomes" id="UP001221142">
    <property type="component" value="Unassembled WGS sequence"/>
</dbReference>
<organism evidence="1 2">
    <name type="scientific">Roridomyces roridus</name>
    <dbReference type="NCBI Taxonomy" id="1738132"/>
    <lineage>
        <taxon>Eukaryota</taxon>
        <taxon>Fungi</taxon>
        <taxon>Dikarya</taxon>
        <taxon>Basidiomycota</taxon>
        <taxon>Agaricomycotina</taxon>
        <taxon>Agaricomycetes</taxon>
        <taxon>Agaricomycetidae</taxon>
        <taxon>Agaricales</taxon>
        <taxon>Marasmiineae</taxon>
        <taxon>Mycenaceae</taxon>
        <taxon>Roridomyces</taxon>
    </lineage>
</organism>
<keyword evidence="2" id="KW-1185">Reference proteome</keyword>